<keyword evidence="8" id="KW-0001">2Fe-2S</keyword>
<feature type="domain" description="2Fe-2S ferredoxin-type" evidence="16">
    <location>
        <begin position="7"/>
        <end position="98"/>
    </location>
</feature>
<evidence type="ECO:0000256" key="15">
    <source>
        <dbReference type="SAM" id="MobiDB-lite"/>
    </source>
</evidence>
<evidence type="ECO:0000256" key="1">
    <source>
        <dbReference type="ARBA" id="ARBA00001927"/>
    </source>
</evidence>
<proteinExistence type="inferred from homology"/>
<dbReference type="InterPro" id="IPR050573">
    <property type="entry name" value="SDH/FRD_Iron-Sulfur"/>
</dbReference>
<dbReference type="InterPro" id="IPR006058">
    <property type="entry name" value="2Fe2S_fd_BS"/>
</dbReference>
<dbReference type="GO" id="GO:0046872">
    <property type="term" value="F:metal ion binding"/>
    <property type="evidence" value="ECO:0007669"/>
    <property type="project" value="UniProtKB-KW"/>
</dbReference>
<dbReference type="InterPro" id="IPR009051">
    <property type="entry name" value="Helical_ferredxn"/>
</dbReference>
<dbReference type="GO" id="GO:0006099">
    <property type="term" value="P:tricarboxylic acid cycle"/>
    <property type="evidence" value="ECO:0007669"/>
    <property type="project" value="UniProtKB-KW"/>
</dbReference>
<dbReference type="OrthoDB" id="144910at2157"/>
<dbReference type="SUPFAM" id="SSF46548">
    <property type="entry name" value="alpha-helical ferredoxin"/>
    <property type="match status" value="1"/>
</dbReference>
<evidence type="ECO:0000313" key="19">
    <source>
        <dbReference type="Proteomes" id="UP000058613"/>
    </source>
</evidence>
<evidence type="ECO:0000256" key="10">
    <source>
        <dbReference type="ARBA" id="ARBA00023002"/>
    </source>
</evidence>
<comment type="cofactor">
    <cofactor evidence="14">
        <name>[2Fe-2S] cluster</name>
        <dbReference type="ChEBI" id="CHEBI:190135"/>
    </cofactor>
</comment>
<organism evidence="18 19">
    <name type="scientific">Pyrodictium delaneyi</name>
    <dbReference type="NCBI Taxonomy" id="1273541"/>
    <lineage>
        <taxon>Archaea</taxon>
        <taxon>Thermoproteota</taxon>
        <taxon>Thermoprotei</taxon>
        <taxon>Desulfurococcales</taxon>
        <taxon>Pyrodictiaceae</taxon>
        <taxon>Pyrodictium</taxon>
    </lineage>
</organism>
<gene>
    <name evidence="18" type="ORF">Pyrde_1920</name>
</gene>
<evidence type="ECO:0000256" key="6">
    <source>
        <dbReference type="ARBA" id="ARBA00022485"/>
    </source>
</evidence>
<dbReference type="CDD" id="cd00207">
    <property type="entry name" value="fer2"/>
    <property type="match status" value="1"/>
</dbReference>
<keyword evidence="12" id="KW-0411">Iron-sulfur</keyword>
<feature type="domain" description="4Fe-4S ferredoxin-type" evidence="17">
    <location>
        <begin position="199"/>
        <end position="230"/>
    </location>
</feature>
<keyword evidence="13" id="KW-0003">3Fe-4S</keyword>
<evidence type="ECO:0000256" key="3">
    <source>
        <dbReference type="ARBA" id="ARBA00005163"/>
    </source>
</evidence>
<comment type="similarity">
    <text evidence="4">Belongs to the succinate dehydrogenase/fumarate reductase iron-sulfur protein family.</text>
</comment>
<dbReference type="PANTHER" id="PTHR11921">
    <property type="entry name" value="SUCCINATE DEHYDROGENASE IRON-SULFUR PROTEIN"/>
    <property type="match status" value="1"/>
</dbReference>
<evidence type="ECO:0000256" key="5">
    <source>
        <dbReference type="ARBA" id="ARBA00012792"/>
    </source>
</evidence>
<dbReference type="Gene3D" id="3.10.20.30">
    <property type="match status" value="1"/>
</dbReference>
<dbReference type="GO" id="GO:0051538">
    <property type="term" value="F:3 iron, 4 sulfur cluster binding"/>
    <property type="evidence" value="ECO:0007669"/>
    <property type="project" value="UniProtKB-KW"/>
</dbReference>
<dbReference type="KEGG" id="pdl:Pyrde_1920"/>
<dbReference type="NCBIfam" id="NF004616">
    <property type="entry name" value="PRK05950.1"/>
    <property type="match status" value="1"/>
</dbReference>
<dbReference type="GO" id="GO:0009055">
    <property type="term" value="F:electron transfer activity"/>
    <property type="evidence" value="ECO:0007669"/>
    <property type="project" value="InterPro"/>
</dbReference>
<reference evidence="18 19" key="1">
    <citation type="submission" date="2015-10" db="EMBL/GenBank/DDBJ databases">
        <title>Complete genome sequence of hyperthermophilic archaeon Pyrodictium delaneyi Su06.</title>
        <authorList>
            <person name="Jung J.-H."/>
            <person name="Lin J."/>
            <person name="Holden J.F."/>
            <person name="Park C.-S."/>
        </authorList>
    </citation>
    <scope>NUCLEOTIDE SEQUENCE [LARGE SCALE GENOMIC DNA]</scope>
    <source>
        <strain evidence="18 19">Su06</strain>
    </source>
</reference>
<keyword evidence="6" id="KW-0004">4Fe-4S</keyword>
<dbReference type="NCBIfam" id="TIGR00384">
    <property type="entry name" value="dhsB"/>
    <property type="match status" value="1"/>
</dbReference>
<dbReference type="GO" id="GO:0022904">
    <property type="term" value="P:respiratory electron transport chain"/>
    <property type="evidence" value="ECO:0007669"/>
    <property type="project" value="TreeGrafter"/>
</dbReference>
<evidence type="ECO:0000256" key="7">
    <source>
        <dbReference type="ARBA" id="ARBA00022532"/>
    </source>
</evidence>
<dbReference type="EMBL" id="CP013011">
    <property type="protein sequence ID" value="ALL01963.1"/>
    <property type="molecule type" value="Genomic_DNA"/>
</dbReference>
<dbReference type="Gene3D" id="1.10.1060.10">
    <property type="entry name" value="Alpha-helical ferredoxin"/>
    <property type="match status" value="1"/>
</dbReference>
<evidence type="ECO:0000256" key="12">
    <source>
        <dbReference type="ARBA" id="ARBA00023014"/>
    </source>
</evidence>
<evidence type="ECO:0000259" key="16">
    <source>
        <dbReference type="PROSITE" id="PS51085"/>
    </source>
</evidence>
<dbReference type="GO" id="GO:0051539">
    <property type="term" value="F:4 iron, 4 sulfur cluster binding"/>
    <property type="evidence" value="ECO:0007669"/>
    <property type="project" value="UniProtKB-KW"/>
</dbReference>
<evidence type="ECO:0000256" key="8">
    <source>
        <dbReference type="ARBA" id="ARBA00022714"/>
    </source>
</evidence>
<dbReference type="Pfam" id="PF13183">
    <property type="entry name" value="Fer4_8"/>
    <property type="match status" value="1"/>
</dbReference>
<dbReference type="PROSITE" id="PS00197">
    <property type="entry name" value="2FE2S_FER_1"/>
    <property type="match status" value="1"/>
</dbReference>
<evidence type="ECO:0000256" key="14">
    <source>
        <dbReference type="ARBA" id="ARBA00034078"/>
    </source>
</evidence>
<evidence type="ECO:0000256" key="13">
    <source>
        <dbReference type="ARBA" id="ARBA00023291"/>
    </source>
</evidence>
<comment type="cofactor">
    <cofactor evidence="2">
        <name>[4Fe-4S] cluster</name>
        <dbReference type="ChEBI" id="CHEBI:49883"/>
    </cofactor>
</comment>
<dbReference type="FunFam" id="1.10.1060.10:FF:000003">
    <property type="entry name" value="Succinate dehydrogenase iron-sulfur subunit"/>
    <property type="match status" value="1"/>
</dbReference>
<dbReference type="RefSeq" id="WP_055410314.1">
    <property type="nucleotide sequence ID" value="NZ_CP013011.1"/>
</dbReference>
<dbReference type="InterPro" id="IPR025192">
    <property type="entry name" value="Succ_DH/fum_Rdtase_N"/>
</dbReference>
<dbReference type="InterPro" id="IPR012675">
    <property type="entry name" value="Beta-grasp_dom_sf"/>
</dbReference>
<dbReference type="SUPFAM" id="SSF54292">
    <property type="entry name" value="2Fe-2S ferredoxin-like"/>
    <property type="match status" value="1"/>
</dbReference>
<keyword evidence="9" id="KW-0479">Metal-binding</keyword>
<keyword evidence="10" id="KW-0560">Oxidoreductase</keyword>
<dbReference type="Proteomes" id="UP000058613">
    <property type="component" value="Chromosome"/>
</dbReference>
<dbReference type="EC" id="1.3.5.1" evidence="5"/>
<keyword evidence="11" id="KW-0408">Iron</keyword>
<evidence type="ECO:0000256" key="9">
    <source>
        <dbReference type="ARBA" id="ARBA00022723"/>
    </source>
</evidence>
<evidence type="ECO:0000256" key="2">
    <source>
        <dbReference type="ARBA" id="ARBA00001966"/>
    </source>
</evidence>
<comment type="pathway">
    <text evidence="3">Carbohydrate metabolism; tricarboxylic acid cycle.</text>
</comment>
<dbReference type="AlphaFoldDB" id="A0A0P0N4X3"/>
<feature type="domain" description="4Fe-4S ferredoxin-type" evidence="17">
    <location>
        <begin position="145"/>
        <end position="177"/>
    </location>
</feature>
<dbReference type="InterPro" id="IPR017900">
    <property type="entry name" value="4Fe4S_Fe_S_CS"/>
</dbReference>
<dbReference type="InterPro" id="IPR004489">
    <property type="entry name" value="Succ_DH/fum_Rdtase_Fe-S"/>
</dbReference>
<accession>A0A0P0N4X3</accession>
<dbReference type="Pfam" id="PF13085">
    <property type="entry name" value="Fer2_3"/>
    <property type="match status" value="1"/>
</dbReference>
<dbReference type="GO" id="GO:0051537">
    <property type="term" value="F:2 iron, 2 sulfur cluster binding"/>
    <property type="evidence" value="ECO:0007669"/>
    <property type="project" value="UniProtKB-KW"/>
</dbReference>
<protein>
    <recommendedName>
        <fullName evidence="5">succinate dehydrogenase</fullName>
        <ecNumber evidence="5">1.3.5.1</ecNumber>
    </recommendedName>
</protein>
<sequence>MTGEERRELVLRVHRYSPEERRSWIQEYRVPLYRGMTVLDALLYIKQRLDPTLVFRYSCRMGTCGSCGVLVNGEPQLACQTQVASIAKDNVVEVGPLPGYPVVRDLVIDMTRVFENHRRVKPYIVRRDPREVEEAPREFLMTPEQHLEIYQFSLCIMCGLCNAACPVYHANPRYLGPQALTQAYRFIVDVRDEAAEERIALVANPDGCFGCHFAASCSAVCPKAVDPAGAIQRLRSIAIRASLGLWRKRASKVAPPLEKPLRRVEASYPTGNLVEGADPEEEAARPVQLDIDPEEL</sequence>
<dbReference type="InterPro" id="IPR001041">
    <property type="entry name" value="2Fe-2S_ferredoxin-type"/>
</dbReference>
<name>A0A0P0N4X3_9CREN</name>
<dbReference type="PROSITE" id="PS51085">
    <property type="entry name" value="2FE2S_FER_2"/>
    <property type="match status" value="1"/>
</dbReference>
<dbReference type="STRING" id="1273541.Pyrde_1920"/>
<evidence type="ECO:0000256" key="4">
    <source>
        <dbReference type="ARBA" id="ARBA00009433"/>
    </source>
</evidence>
<dbReference type="PATRIC" id="fig|1273541.4.peg.2041"/>
<comment type="cofactor">
    <cofactor evidence="1">
        <name>[3Fe-4S] cluster</name>
        <dbReference type="ChEBI" id="CHEBI:21137"/>
    </cofactor>
</comment>
<feature type="region of interest" description="Disordered" evidence="15">
    <location>
        <begin position="269"/>
        <end position="296"/>
    </location>
</feature>
<dbReference type="PANTHER" id="PTHR11921:SF29">
    <property type="entry name" value="SUCCINATE DEHYDROGENASE [UBIQUINONE] IRON-SULFUR SUBUNIT, MITOCHONDRIAL"/>
    <property type="match status" value="1"/>
</dbReference>
<keyword evidence="7" id="KW-0816">Tricarboxylic acid cycle</keyword>
<dbReference type="GO" id="GO:0008177">
    <property type="term" value="F:succinate dehydrogenase (quinone) activity"/>
    <property type="evidence" value="ECO:0007669"/>
    <property type="project" value="UniProtKB-EC"/>
</dbReference>
<dbReference type="GeneID" id="26100260"/>
<dbReference type="InterPro" id="IPR017896">
    <property type="entry name" value="4Fe4S_Fe-S-bd"/>
</dbReference>
<dbReference type="PROSITE" id="PS00198">
    <property type="entry name" value="4FE4S_FER_1"/>
    <property type="match status" value="1"/>
</dbReference>
<evidence type="ECO:0000313" key="18">
    <source>
        <dbReference type="EMBL" id="ALL01963.1"/>
    </source>
</evidence>
<dbReference type="PROSITE" id="PS51379">
    <property type="entry name" value="4FE4S_FER_2"/>
    <property type="match status" value="2"/>
</dbReference>
<evidence type="ECO:0000256" key="11">
    <source>
        <dbReference type="ARBA" id="ARBA00023004"/>
    </source>
</evidence>
<evidence type="ECO:0000259" key="17">
    <source>
        <dbReference type="PROSITE" id="PS51379"/>
    </source>
</evidence>
<dbReference type="InterPro" id="IPR036010">
    <property type="entry name" value="2Fe-2S_ferredoxin-like_sf"/>
</dbReference>